<organism evidence="1 2">
    <name type="scientific">Thermoanaerobacter uzonensis DSM 18761</name>
    <dbReference type="NCBI Taxonomy" id="1123369"/>
    <lineage>
        <taxon>Bacteria</taxon>
        <taxon>Bacillati</taxon>
        <taxon>Bacillota</taxon>
        <taxon>Clostridia</taxon>
        <taxon>Thermoanaerobacterales</taxon>
        <taxon>Thermoanaerobacteraceae</taxon>
        <taxon>Thermoanaerobacter</taxon>
    </lineage>
</organism>
<sequence>IDEGNIMVLKRKIRYEISDLIEEIDAVLPKVNKELENRKQGIPGYGEIDQLEAIKEELEEIRKMAIENKLPPKGERWVRYGWYFTHEDWEVEPSLEENLKEIADIYHRKLKE</sequence>
<proteinExistence type="predicted"/>
<dbReference type="Proteomes" id="UP000184127">
    <property type="component" value="Unassembled WGS sequence"/>
</dbReference>
<keyword evidence="2" id="KW-1185">Reference proteome</keyword>
<accession>A0A1M5AZ38</accession>
<dbReference type="RefSeq" id="WP_234949301.1">
    <property type="nucleotide sequence ID" value="NZ_FQUR01000027.1"/>
</dbReference>
<evidence type="ECO:0000313" key="1">
    <source>
        <dbReference type="EMBL" id="SHF35416.1"/>
    </source>
</evidence>
<gene>
    <name evidence="1" type="ORF">SAMN02745195_02440</name>
</gene>
<protein>
    <submittedName>
        <fullName evidence="1">Uncharacterized protein</fullName>
    </submittedName>
</protein>
<evidence type="ECO:0000313" key="2">
    <source>
        <dbReference type="Proteomes" id="UP000184127"/>
    </source>
</evidence>
<name>A0A1M5AZ38_9THEO</name>
<feature type="non-terminal residue" evidence="1">
    <location>
        <position position="1"/>
    </location>
</feature>
<reference evidence="2" key="1">
    <citation type="submission" date="2016-11" db="EMBL/GenBank/DDBJ databases">
        <authorList>
            <person name="Varghese N."/>
            <person name="Submissions S."/>
        </authorList>
    </citation>
    <scope>NUCLEOTIDE SEQUENCE [LARGE SCALE GENOMIC DNA]</scope>
    <source>
        <strain evidence="2">DSM 18761</strain>
    </source>
</reference>
<dbReference type="EMBL" id="FQUR01000027">
    <property type="protein sequence ID" value="SHF35416.1"/>
    <property type="molecule type" value="Genomic_DNA"/>
</dbReference>
<dbReference type="AlphaFoldDB" id="A0A1M5AZ38"/>